<dbReference type="InterPro" id="IPR036388">
    <property type="entry name" value="WH-like_DNA-bd_sf"/>
</dbReference>
<dbReference type="InterPro" id="IPR011990">
    <property type="entry name" value="TPR-like_helical_dom_sf"/>
</dbReference>
<dbReference type="GO" id="GO:0003677">
    <property type="term" value="F:DNA binding"/>
    <property type="evidence" value="ECO:0007669"/>
    <property type="project" value="UniProtKB-KW"/>
</dbReference>
<accession>A0A1I2NB09</accession>
<keyword evidence="2" id="KW-0804">Transcription</keyword>
<dbReference type="InterPro" id="IPR051677">
    <property type="entry name" value="AfsR-DnrI-RedD_regulator"/>
</dbReference>
<feature type="domain" description="Bacterial transcriptional activator" evidence="3">
    <location>
        <begin position="558"/>
        <end position="700"/>
    </location>
</feature>
<dbReference type="PANTHER" id="PTHR35807:SF2">
    <property type="entry name" value="TRANSCRIPTIONAL ACTIVATOR DOMAIN"/>
    <property type="match status" value="1"/>
</dbReference>
<dbReference type="RefSeq" id="WP_092037867.1">
    <property type="nucleotide sequence ID" value="NZ_FOOK01000012.1"/>
</dbReference>
<evidence type="ECO:0000256" key="2">
    <source>
        <dbReference type="ARBA" id="ARBA00023163"/>
    </source>
</evidence>
<dbReference type="AlphaFoldDB" id="A0A1I2NB09"/>
<organism evidence="4 5">
    <name type="scientific">Planifilum fulgidum</name>
    <dbReference type="NCBI Taxonomy" id="201973"/>
    <lineage>
        <taxon>Bacteria</taxon>
        <taxon>Bacillati</taxon>
        <taxon>Bacillota</taxon>
        <taxon>Bacilli</taxon>
        <taxon>Bacillales</taxon>
        <taxon>Thermoactinomycetaceae</taxon>
        <taxon>Planifilum</taxon>
    </lineage>
</organism>
<evidence type="ECO:0000256" key="1">
    <source>
        <dbReference type="ARBA" id="ARBA00023015"/>
    </source>
</evidence>
<evidence type="ECO:0000313" key="4">
    <source>
        <dbReference type="EMBL" id="SFG00932.1"/>
    </source>
</evidence>
<dbReference type="Proteomes" id="UP000198661">
    <property type="component" value="Unassembled WGS sequence"/>
</dbReference>
<evidence type="ECO:0000259" key="3">
    <source>
        <dbReference type="SMART" id="SM01043"/>
    </source>
</evidence>
<keyword evidence="4" id="KW-0238">DNA-binding</keyword>
<dbReference type="Gene3D" id="1.10.10.10">
    <property type="entry name" value="Winged helix-like DNA-binding domain superfamily/Winged helix DNA-binding domain"/>
    <property type="match status" value="1"/>
</dbReference>
<dbReference type="SMART" id="SM01043">
    <property type="entry name" value="BTAD"/>
    <property type="match status" value="1"/>
</dbReference>
<dbReference type="InterPro" id="IPR016032">
    <property type="entry name" value="Sig_transdc_resp-reg_C-effctor"/>
</dbReference>
<protein>
    <submittedName>
        <fullName evidence="4">DNA-binding transcriptional activator of the SARP family</fullName>
    </submittedName>
</protein>
<evidence type="ECO:0000313" key="5">
    <source>
        <dbReference type="Proteomes" id="UP000198661"/>
    </source>
</evidence>
<reference evidence="4 5" key="1">
    <citation type="submission" date="2016-10" db="EMBL/GenBank/DDBJ databases">
        <authorList>
            <person name="de Groot N.N."/>
        </authorList>
    </citation>
    <scope>NUCLEOTIDE SEQUENCE [LARGE SCALE GENOMIC DNA]</scope>
    <source>
        <strain evidence="4 5">DSM 44945</strain>
    </source>
</reference>
<dbReference type="Pfam" id="PF03704">
    <property type="entry name" value="BTAD"/>
    <property type="match status" value="1"/>
</dbReference>
<gene>
    <name evidence="4" type="ORF">SAMN04488025_11224</name>
</gene>
<keyword evidence="1" id="KW-0805">Transcription regulation</keyword>
<dbReference type="InterPro" id="IPR005158">
    <property type="entry name" value="BTAD"/>
</dbReference>
<dbReference type="STRING" id="201973.SAMN04488025_11224"/>
<dbReference type="GO" id="GO:0006355">
    <property type="term" value="P:regulation of DNA-templated transcription"/>
    <property type="evidence" value="ECO:0007669"/>
    <property type="project" value="InterPro"/>
</dbReference>
<dbReference type="OrthoDB" id="1137593at2"/>
<proteinExistence type="predicted"/>
<dbReference type="SUPFAM" id="SSF46894">
    <property type="entry name" value="C-terminal effector domain of the bipartite response regulators"/>
    <property type="match status" value="1"/>
</dbReference>
<dbReference type="Gene3D" id="1.25.40.10">
    <property type="entry name" value="Tetratricopeptide repeat domain"/>
    <property type="match status" value="3"/>
</dbReference>
<sequence length="719" mass="83066">MLETGDAESIGRFLEEHGSVMMDRGRLNLIEKALSELSEEVKDRRYWLWVLEGEVNRYRCAYARARDCYLRGEGIARERGDFRGVSMALEGQARIFLDTIQPREAERLLNRALDVLEGIPGAEEQRSRLTRLIAENLVNYGRADDAGEWVAKSREQPDGEEELEARYFLRTGRLVQAKQILERKKRAEAGREDRRLPRAHRETDVLLSLIHAMMGDPEMAKQYAEAGIMQGVRWQVPFVEACGWMRMGHAVQLLNRYESQLAADCYRTALDLMEEMKVSRGKAEPLMGLCLLHGREGAVESALACGEEALAETEKARDFWLSTLIRLSMGIACAHASRWEEAAGWFADCSRDFARCGDSHGLTVASLWQALTAFKLKEQDQFSTCMERFLNLMRTGEHDYLLRRRTLFGPSDVQKVTRLLFEAQRQGVKEEYVSHLLSELGFERITFHPGYTLRIETLGGFRVWLGDEPVEEKGWQRWKARELLQLFITRRQHLLPKEEILSLLWPGVEKSAASRDFKVALHALNQVLEPGRPARSTPFFIQRQGSMYGLNPASGFELDAAEFERRILEGLQTRDPDRARSVLAAGLSLYKGEYLPERRYDDWCMEERERLDALFLRGAERLAQLLLEAGDDDGVIHWSERILRRDPCWEEAYRLLMIAYFRKNNRPQSIKWYLRCLQTLERELHIEPMPETERLYRMIREGNLVLEPRFDGAPEASAP</sequence>
<keyword evidence="5" id="KW-1185">Reference proteome</keyword>
<dbReference type="PANTHER" id="PTHR35807">
    <property type="entry name" value="TRANSCRIPTIONAL REGULATOR REDD-RELATED"/>
    <property type="match status" value="1"/>
</dbReference>
<name>A0A1I2NB09_9BACL</name>
<dbReference type="SUPFAM" id="SSF48452">
    <property type="entry name" value="TPR-like"/>
    <property type="match status" value="2"/>
</dbReference>
<dbReference type="EMBL" id="FOOK01000012">
    <property type="protein sequence ID" value="SFG00932.1"/>
    <property type="molecule type" value="Genomic_DNA"/>
</dbReference>